<dbReference type="InterPro" id="IPR036278">
    <property type="entry name" value="Sialidase_sf"/>
</dbReference>
<sequence length="459" mass="51016">MQRNETENPSRRSFLQKAALLTTLPVSQLTASVEKPSSQAVEVGNLPEMIEANGRLRLQFGKETVVISRGLQPFMVVTKTGAIVVQAQLPEKPFPSKRISYGSALETVISRDNGKTWTTIPLKPGENGLNLEGGGVQLKDGTLVALDTYMTPGKKDGQGLGQLYTSRDDWQTVDGPQEVVFEVPNADFYASKDDGGHPHEAQRIHRRILEMPNGDLLTTYYGWKKGDRTPSTYMPTMMKMRVLLVRSTDKGKSWKQVSTIAVGPEIGTEGLDEPVITRISKGPNAGRLLCLMRTGRELREAYSDDNGASWSPHYPRIFAGLDIYRTELWGDWLQNQTDATGKPVQEVKPDDLRGAVVDPDLIELRSGLLVAAFGVRVPQKACWKYPGHSWNGNYLAFSEDHGKTWPNVVRLTSGVMTTHYMAIEELRTDNQIYVTYDQGAWGKPNRNIIGRTLDITLKG</sequence>
<evidence type="ECO:0000313" key="1">
    <source>
        <dbReference type="EMBL" id="MFC5412015.1"/>
    </source>
</evidence>
<dbReference type="Gene3D" id="2.120.10.10">
    <property type="match status" value="1"/>
</dbReference>
<keyword evidence="2" id="KW-1185">Reference proteome</keyword>
<name>A0ABW0IEV0_9BACT</name>
<dbReference type="GO" id="GO:0016798">
    <property type="term" value="F:hydrolase activity, acting on glycosyl bonds"/>
    <property type="evidence" value="ECO:0007669"/>
    <property type="project" value="UniProtKB-KW"/>
</dbReference>
<dbReference type="Pfam" id="PF02012">
    <property type="entry name" value="BNR"/>
    <property type="match status" value="1"/>
</dbReference>
<dbReference type="Proteomes" id="UP001596106">
    <property type="component" value="Unassembled WGS sequence"/>
</dbReference>
<protein>
    <submittedName>
        <fullName evidence="1">Sialidase family protein</fullName>
        <ecNumber evidence="1">3.2.1.-</ecNumber>
    </submittedName>
</protein>
<keyword evidence="1" id="KW-0326">Glycosidase</keyword>
<gene>
    <name evidence="1" type="ORF">ACFPMF_22010</name>
</gene>
<dbReference type="CDD" id="cd15482">
    <property type="entry name" value="Sialidase_non-viral"/>
    <property type="match status" value="1"/>
</dbReference>
<reference evidence="2" key="1">
    <citation type="journal article" date="2019" name="Int. J. Syst. Evol. Microbiol.">
        <title>The Global Catalogue of Microorganisms (GCM) 10K type strain sequencing project: providing services to taxonomists for standard genome sequencing and annotation.</title>
        <authorList>
            <consortium name="The Broad Institute Genomics Platform"/>
            <consortium name="The Broad Institute Genome Sequencing Center for Infectious Disease"/>
            <person name="Wu L."/>
            <person name="Ma J."/>
        </authorList>
    </citation>
    <scope>NUCLEOTIDE SEQUENCE [LARGE SCALE GENOMIC DNA]</scope>
    <source>
        <strain evidence="2">CCUG 55250</strain>
    </source>
</reference>
<comment type="caution">
    <text evidence="1">The sequence shown here is derived from an EMBL/GenBank/DDBJ whole genome shotgun (WGS) entry which is preliminary data.</text>
</comment>
<dbReference type="InterPro" id="IPR002860">
    <property type="entry name" value="BNR_rpt"/>
</dbReference>
<evidence type="ECO:0000313" key="2">
    <source>
        <dbReference type="Proteomes" id="UP001596106"/>
    </source>
</evidence>
<dbReference type="SUPFAM" id="SSF50939">
    <property type="entry name" value="Sialidases"/>
    <property type="match status" value="1"/>
</dbReference>
<dbReference type="PROSITE" id="PS51318">
    <property type="entry name" value="TAT"/>
    <property type="match status" value="1"/>
</dbReference>
<organism evidence="1 2">
    <name type="scientific">Larkinella bovis</name>
    <dbReference type="NCBI Taxonomy" id="683041"/>
    <lineage>
        <taxon>Bacteria</taxon>
        <taxon>Pseudomonadati</taxon>
        <taxon>Bacteroidota</taxon>
        <taxon>Cytophagia</taxon>
        <taxon>Cytophagales</taxon>
        <taxon>Spirosomataceae</taxon>
        <taxon>Larkinella</taxon>
    </lineage>
</organism>
<dbReference type="EMBL" id="JBHSMA010000009">
    <property type="protein sequence ID" value="MFC5412015.1"/>
    <property type="molecule type" value="Genomic_DNA"/>
</dbReference>
<dbReference type="RefSeq" id="WP_379849101.1">
    <property type="nucleotide sequence ID" value="NZ_JBHSMA010000009.1"/>
</dbReference>
<dbReference type="EC" id="3.2.1.-" evidence="1"/>
<proteinExistence type="predicted"/>
<keyword evidence="1" id="KW-0378">Hydrolase</keyword>
<accession>A0ABW0IEV0</accession>
<dbReference type="InterPro" id="IPR006311">
    <property type="entry name" value="TAT_signal"/>
</dbReference>